<accession>A0A4Y9PMU1</accession>
<dbReference type="PANTHER" id="PTHR12526">
    <property type="entry name" value="GLYCOSYLTRANSFERASE"/>
    <property type="match status" value="1"/>
</dbReference>
<dbReference type="Gene3D" id="3.40.50.2000">
    <property type="entry name" value="Glycogen Phosphorylase B"/>
    <property type="match status" value="2"/>
</dbReference>
<comment type="caution">
    <text evidence="2">The sequence shown here is derived from an EMBL/GenBank/DDBJ whole genome shotgun (WGS) entry which is preliminary data.</text>
</comment>
<dbReference type="GO" id="GO:0016757">
    <property type="term" value="F:glycosyltransferase activity"/>
    <property type="evidence" value="ECO:0007669"/>
    <property type="project" value="UniProtKB-ARBA"/>
</dbReference>
<keyword evidence="2" id="KW-0808">Transferase</keyword>
<proteinExistence type="predicted"/>
<dbReference type="AlphaFoldDB" id="A0A4Y9PMU1"/>
<dbReference type="SUPFAM" id="SSF53756">
    <property type="entry name" value="UDP-Glycosyltransferase/glycogen phosphorylase"/>
    <property type="match status" value="1"/>
</dbReference>
<dbReference type="Proteomes" id="UP000297700">
    <property type="component" value="Unassembled WGS sequence"/>
</dbReference>
<feature type="domain" description="Glycosyltransferase subfamily 4-like N-terminal" evidence="1">
    <location>
        <begin position="34"/>
        <end position="159"/>
    </location>
</feature>
<reference evidence="2 3" key="1">
    <citation type="submission" date="2019-03" db="EMBL/GenBank/DDBJ databases">
        <title>Bradyrhizobium strains diversity.</title>
        <authorList>
            <person name="Urquiaga M.C.O."/>
            <person name="Hungria M."/>
            <person name="Delamuta J.R.M."/>
            <person name="Klepa M.S."/>
        </authorList>
    </citation>
    <scope>NUCLEOTIDE SEQUENCE [LARGE SCALE GENOMIC DNA]</scope>
    <source>
        <strain evidence="2 3">CNPSo 3426</strain>
    </source>
</reference>
<dbReference type="EMBL" id="SPQS01000001">
    <property type="protein sequence ID" value="TFV80296.1"/>
    <property type="molecule type" value="Genomic_DNA"/>
</dbReference>
<dbReference type="Pfam" id="PF13692">
    <property type="entry name" value="Glyco_trans_1_4"/>
    <property type="match status" value="1"/>
</dbReference>
<organism evidence="2 3">
    <name type="scientific">Bradyrhizobium frederickii</name>
    <dbReference type="NCBI Taxonomy" id="2560054"/>
    <lineage>
        <taxon>Bacteria</taxon>
        <taxon>Pseudomonadati</taxon>
        <taxon>Pseudomonadota</taxon>
        <taxon>Alphaproteobacteria</taxon>
        <taxon>Hyphomicrobiales</taxon>
        <taxon>Nitrobacteraceae</taxon>
        <taxon>Bradyrhizobium</taxon>
    </lineage>
</organism>
<dbReference type="PANTHER" id="PTHR12526:SF638">
    <property type="entry name" value="SPORE COAT PROTEIN SA"/>
    <property type="match status" value="1"/>
</dbReference>
<sequence>MIQSGQMGGPNSERQRNPTREFERLRYCGSGYRVLVICNDGAYFLRHRLSVVTHLASLGVDVTVIAGGDPIRAESIQGWNYIHVPIERFRFDPFGDARLMLRTARTIRAFKPHAVHLVTLKPAIFSGFVSIVSHFLHAYPEQVLITLPGLGRMMSPKAPGQRRYQIASALTLLAFRVLSRRDYVHFTFETRHDREFWKGRGIASEKNSSLIEGAGVDPNLFYPLENARSGSTTKVLFASRLLKSKGLSTFLTVAHELAHRSDVEFIVAGIPDDHDPDAIPHRDLEQLTEIRFLGHVTDMPNLLRQCDIVCLPTRYGEGIPRILIEAAATGLASIASDHPGCREAVEDGVTGQILSAKSDTEMRRELSAAIVGYLENPDLLKKHKRAANQHFLSRPFNQPAIADRFTELLGVLAAPWSD</sequence>
<dbReference type="RefSeq" id="WP_135161628.1">
    <property type="nucleotide sequence ID" value="NZ_SPQS01000001.1"/>
</dbReference>
<evidence type="ECO:0000259" key="1">
    <source>
        <dbReference type="Pfam" id="PF13477"/>
    </source>
</evidence>
<dbReference type="Pfam" id="PF13477">
    <property type="entry name" value="Glyco_trans_4_2"/>
    <property type="match status" value="1"/>
</dbReference>
<evidence type="ECO:0000313" key="2">
    <source>
        <dbReference type="EMBL" id="TFV80296.1"/>
    </source>
</evidence>
<protein>
    <submittedName>
        <fullName evidence="2">Glycosyltransferase family 1 protein</fullName>
    </submittedName>
</protein>
<gene>
    <name evidence="2" type="ORF">E4K64_00195</name>
</gene>
<evidence type="ECO:0000313" key="3">
    <source>
        <dbReference type="Proteomes" id="UP000297700"/>
    </source>
</evidence>
<name>A0A4Y9PMU1_9BRAD</name>
<dbReference type="InterPro" id="IPR028098">
    <property type="entry name" value="Glyco_trans_4-like_N"/>
</dbReference>